<dbReference type="SMART" id="SM00220">
    <property type="entry name" value="S_TKc"/>
    <property type="match status" value="1"/>
</dbReference>
<feature type="domain" description="SH3" evidence="4">
    <location>
        <begin position="505"/>
        <end position="564"/>
    </location>
</feature>
<dbReference type="EMBL" id="JANIEX010001103">
    <property type="protein sequence ID" value="KAJ3560817.1"/>
    <property type="molecule type" value="Genomic_DNA"/>
</dbReference>
<evidence type="ECO:0000313" key="7">
    <source>
        <dbReference type="Proteomes" id="UP001213000"/>
    </source>
</evidence>
<dbReference type="InterPro" id="IPR000719">
    <property type="entry name" value="Prot_kinase_dom"/>
</dbReference>
<dbReference type="PANTHER" id="PTHR14167">
    <property type="entry name" value="SH3 DOMAIN-CONTAINING"/>
    <property type="match status" value="1"/>
</dbReference>
<dbReference type="SUPFAM" id="SSF50044">
    <property type="entry name" value="SH3-domain"/>
    <property type="match status" value="3"/>
</dbReference>
<dbReference type="Pfam" id="PF00018">
    <property type="entry name" value="SH3_1"/>
    <property type="match status" value="1"/>
</dbReference>
<reference evidence="6" key="1">
    <citation type="submission" date="2022-07" db="EMBL/GenBank/DDBJ databases">
        <title>Genome Sequence of Leucocoprinus birnbaumii.</title>
        <authorList>
            <person name="Buettner E."/>
        </authorList>
    </citation>
    <scope>NUCLEOTIDE SEQUENCE</scope>
    <source>
        <strain evidence="6">VT141</strain>
    </source>
</reference>
<dbReference type="SMART" id="SM00326">
    <property type="entry name" value="SH3"/>
    <property type="match status" value="3"/>
</dbReference>
<dbReference type="GO" id="GO:0005524">
    <property type="term" value="F:ATP binding"/>
    <property type="evidence" value="ECO:0007669"/>
    <property type="project" value="InterPro"/>
</dbReference>
<dbReference type="GO" id="GO:0016567">
    <property type="term" value="P:protein ubiquitination"/>
    <property type="evidence" value="ECO:0007669"/>
    <property type="project" value="TreeGrafter"/>
</dbReference>
<dbReference type="Gene3D" id="2.30.30.40">
    <property type="entry name" value="SH3 Domains"/>
    <property type="match status" value="3"/>
</dbReference>
<dbReference type="InterPro" id="IPR001452">
    <property type="entry name" value="SH3_domain"/>
</dbReference>
<dbReference type="GO" id="GO:0046330">
    <property type="term" value="P:positive regulation of JNK cascade"/>
    <property type="evidence" value="ECO:0007669"/>
    <property type="project" value="TreeGrafter"/>
</dbReference>
<dbReference type="InterPro" id="IPR008271">
    <property type="entry name" value="Ser/Thr_kinase_AS"/>
</dbReference>
<feature type="domain" description="SH3" evidence="4">
    <location>
        <begin position="573"/>
        <end position="632"/>
    </location>
</feature>
<keyword evidence="1 2" id="KW-0728">SH3 domain</keyword>
<dbReference type="Pfam" id="PF07653">
    <property type="entry name" value="SH3_2"/>
    <property type="match status" value="2"/>
</dbReference>
<gene>
    <name evidence="6" type="ORF">NP233_g10585</name>
</gene>
<dbReference type="GO" id="GO:0032436">
    <property type="term" value="P:positive regulation of proteasomal ubiquitin-dependent protein catabolic process"/>
    <property type="evidence" value="ECO:0007669"/>
    <property type="project" value="TreeGrafter"/>
</dbReference>
<evidence type="ECO:0000313" key="6">
    <source>
        <dbReference type="EMBL" id="KAJ3560817.1"/>
    </source>
</evidence>
<dbReference type="PRINTS" id="PR00452">
    <property type="entry name" value="SH3DOMAIN"/>
</dbReference>
<dbReference type="InterPro" id="IPR011009">
    <property type="entry name" value="Kinase-like_dom_sf"/>
</dbReference>
<evidence type="ECO:0000256" key="1">
    <source>
        <dbReference type="ARBA" id="ARBA00022443"/>
    </source>
</evidence>
<evidence type="ECO:0000256" key="2">
    <source>
        <dbReference type="PROSITE-ProRule" id="PRU00192"/>
    </source>
</evidence>
<dbReference type="PROSITE" id="PS00108">
    <property type="entry name" value="PROTEIN_KINASE_ST"/>
    <property type="match status" value="1"/>
</dbReference>
<dbReference type="AlphaFoldDB" id="A0AAD5YM15"/>
<protein>
    <submittedName>
        <fullName evidence="6">Uncharacterized protein</fullName>
    </submittedName>
</protein>
<keyword evidence="7" id="KW-1185">Reference proteome</keyword>
<feature type="compositionally biased region" description="Acidic residues" evidence="3">
    <location>
        <begin position="344"/>
        <end position="362"/>
    </location>
</feature>
<name>A0AAD5YM15_9AGAR</name>
<feature type="domain" description="Protein kinase" evidence="5">
    <location>
        <begin position="120"/>
        <end position="393"/>
    </location>
</feature>
<dbReference type="Pfam" id="PF00069">
    <property type="entry name" value="Pkinase"/>
    <property type="match status" value="1"/>
</dbReference>
<proteinExistence type="predicted"/>
<dbReference type="InterPro" id="IPR036028">
    <property type="entry name" value="SH3-like_dom_sf"/>
</dbReference>
<feature type="domain" description="SH3" evidence="4">
    <location>
        <begin position="437"/>
        <end position="496"/>
    </location>
</feature>
<evidence type="ECO:0000256" key="3">
    <source>
        <dbReference type="SAM" id="MobiDB-lite"/>
    </source>
</evidence>
<sequence length="637" mass="70063">MDSSSSSQNTATPEQIASVKTLLSEIKTQGGVGGNAGFQLDHLIPELRILLNLRTRTALEALSELNGNNTLARSFVDFLDLCLRDQLTDLKERARALALLSRIATSTHITPHRLIIQRVEYHPRPKAAGGFGAVHQGLDPTICVKVMFPKTLVSWARELIVWAHSSHPNVLPFMGMFIDNIDGVSRVCLVSPFMENGNLLEYAPRLPQRARLSLLSDVVNGLLYIHAMGIVHGDLKGQNVLINSRGCAVITDFGSSRATTGTSTSTTTNSSYTLCFAAPEVVAHGKKSTTMSDVWSFGCLTFETLSRKPPYYQYSNVQIISVLFRKLPPKRPGAPKERERNGSDSDEEDWSSDGEEEDKDFDPLDDQMWSLIMKCCKPEPEDRLGLVAIQEQLGRIMEGTQRAIKGPGIPNVAFHSMAVATRLSSMTIPTPPPVVPQVPQLARALWSWSGEGPGDLAFAQGDIIEITRENNDNWWTGRLDDRYGLFPASYVEKIQVHSTTTPPAHELPQARALWSWTGEEPGTLTIAQGNIIDIIEENNSEWWTGRVGGRQGSFLASYVEKLQVPSSGNASTPGVRQARALWSWAGENPGDLAFSQGDIIEVIRENDLNWSTGRLGGRQGLFPLSYVETIGPPPPPY</sequence>
<comment type="caution">
    <text evidence="6">The sequence shown here is derived from an EMBL/GenBank/DDBJ whole genome shotgun (WGS) entry which is preliminary data.</text>
</comment>
<accession>A0AAD5YM15</accession>
<dbReference type="GO" id="GO:0004672">
    <property type="term" value="F:protein kinase activity"/>
    <property type="evidence" value="ECO:0007669"/>
    <property type="project" value="InterPro"/>
</dbReference>
<dbReference type="PROSITE" id="PS50011">
    <property type="entry name" value="PROTEIN_KINASE_DOM"/>
    <property type="match status" value="1"/>
</dbReference>
<feature type="region of interest" description="Disordered" evidence="3">
    <location>
        <begin position="329"/>
        <end position="362"/>
    </location>
</feature>
<dbReference type="PROSITE" id="PS50002">
    <property type="entry name" value="SH3"/>
    <property type="match status" value="3"/>
</dbReference>
<evidence type="ECO:0000259" key="5">
    <source>
        <dbReference type="PROSITE" id="PS50011"/>
    </source>
</evidence>
<dbReference type="PANTHER" id="PTHR14167:SF44">
    <property type="entry name" value="E3 UBIQUITIN-PROTEIN LIGASE SH3RF1"/>
    <property type="match status" value="1"/>
</dbReference>
<feature type="compositionally biased region" description="Basic and acidic residues" evidence="3">
    <location>
        <begin position="334"/>
        <end position="343"/>
    </location>
</feature>
<dbReference type="GO" id="GO:0061630">
    <property type="term" value="F:ubiquitin protein ligase activity"/>
    <property type="evidence" value="ECO:0007669"/>
    <property type="project" value="TreeGrafter"/>
</dbReference>
<evidence type="ECO:0000259" key="4">
    <source>
        <dbReference type="PROSITE" id="PS50002"/>
    </source>
</evidence>
<dbReference type="InterPro" id="IPR050384">
    <property type="entry name" value="Endophilin_SH3RF"/>
</dbReference>
<dbReference type="Gene3D" id="1.10.510.10">
    <property type="entry name" value="Transferase(Phosphotransferase) domain 1"/>
    <property type="match status" value="1"/>
</dbReference>
<dbReference type="Proteomes" id="UP001213000">
    <property type="component" value="Unassembled WGS sequence"/>
</dbReference>
<dbReference type="CDD" id="cd00174">
    <property type="entry name" value="SH3"/>
    <property type="match status" value="1"/>
</dbReference>
<organism evidence="6 7">
    <name type="scientific">Leucocoprinus birnbaumii</name>
    <dbReference type="NCBI Taxonomy" id="56174"/>
    <lineage>
        <taxon>Eukaryota</taxon>
        <taxon>Fungi</taxon>
        <taxon>Dikarya</taxon>
        <taxon>Basidiomycota</taxon>
        <taxon>Agaricomycotina</taxon>
        <taxon>Agaricomycetes</taxon>
        <taxon>Agaricomycetidae</taxon>
        <taxon>Agaricales</taxon>
        <taxon>Agaricineae</taxon>
        <taxon>Agaricaceae</taxon>
        <taxon>Leucocoprinus</taxon>
    </lineage>
</organism>
<dbReference type="PRINTS" id="PR00499">
    <property type="entry name" value="P67PHOX"/>
</dbReference>
<dbReference type="SUPFAM" id="SSF56112">
    <property type="entry name" value="Protein kinase-like (PK-like)"/>
    <property type="match status" value="1"/>
</dbReference>
<dbReference type="GO" id="GO:0043066">
    <property type="term" value="P:negative regulation of apoptotic process"/>
    <property type="evidence" value="ECO:0007669"/>
    <property type="project" value="TreeGrafter"/>
</dbReference>